<dbReference type="STRING" id="81824.A9VAK6"/>
<dbReference type="InterPro" id="IPR006569">
    <property type="entry name" value="CID_dom"/>
</dbReference>
<feature type="compositionally biased region" description="Polar residues" evidence="1">
    <location>
        <begin position="242"/>
        <end position="254"/>
    </location>
</feature>
<dbReference type="RefSeq" id="XP_001749750.1">
    <property type="nucleotide sequence ID" value="XM_001749698.1"/>
</dbReference>
<feature type="region of interest" description="Disordered" evidence="1">
    <location>
        <begin position="96"/>
        <end position="117"/>
    </location>
</feature>
<dbReference type="EMBL" id="CH991574">
    <property type="protein sequence ID" value="EDQ85339.1"/>
    <property type="molecule type" value="Genomic_DNA"/>
</dbReference>
<dbReference type="PANTHER" id="PTHR15921">
    <property type="entry name" value="PRE-MRNA CLEAVAGE COMPLEX II"/>
    <property type="match status" value="1"/>
</dbReference>
<reference evidence="3 4" key="1">
    <citation type="journal article" date="2008" name="Nature">
        <title>The genome of the choanoflagellate Monosiga brevicollis and the origin of metazoans.</title>
        <authorList>
            <consortium name="JGI Sequencing"/>
            <person name="King N."/>
            <person name="Westbrook M.J."/>
            <person name="Young S.L."/>
            <person name="Kuo A."/>
            <person name="Abedin M."/>
            <person name="Chapman J."/>
            <person name="Fairclough S."/>
            <person name="Hellsten U."/>
            <person name="Isogai Y."/>
            <person name="Letunic I."/>
            <person name="Marr M."/>
            <person name="Pincus D."/>
            <person name="Putnam N."/>
            <person name="Rokas A."/>
            <person name="Wright K.J."/>
            <person name="Zuzow R."/>
            <person name="Dirks W."/>
            <person name="Good M."/>
            <person name="Goodstein D."/>
            <person name="Lemons D."/>
            <person name="Li W."/>
            <person name="Lyons J.B."/>
            <person name="Morris A."/>
            <person name="Nichols S."/>
            <person name="Richter D.J."/>
            <person name="Salamov A."/>
            <person name="Bork P."/>
            <person name="Lim W.A."/>
            <person name="Manning G."/>
            <person name="Miller W.T."/>
            <person name="McGinnis W."/>
            <person name="Shapiro H."/>
            <person name="Tjian R."/>
            <person name="Grigoriev I.V."/>
            <person name="Rokhsar D."/>
        </authorList>
    </citation>
    <scope>NUCLEOTIDE SEQUENCE [LARGE SCALE GENOMIC DNA]</scope>
    <source>
        <strain evidence="4">MX1 / ATCC 50154</strain>
    </source>
</reference>
<feature type="compositionally biased region" description="Basic and acidic residues" evidence="1">
    <location>
        <begin position="218"/>
        <end position="227"/>
    </location>
</feature>
<dbReference type="GO" id="GO:0005849">
    <property type="term" value="C:mRNA cleavage factor complex"/>
    <property type="evidence" value="ECO:0000318"/>
    <property type="project" value="GO_Central"/>
</dbReference>
<feature type="region of interest" description="Disordered" evidence="1">
    <location>
        <begin position="501"/>
        <end position="529"/>
    </location>
</feature>
<dbReference type="PANTHER" id="PTHR15921:SF3">
    <property type="entry name" value="PRE-MRNA CLEAVAGE COMPLEX 2 PROTEIN PCF11"/>
    <property type="match status" value="1"/>
</dbReference>
<dbReference type="PROSITE" id="PS51391">
    <property type="entry name" value="CID"/>
    <property type="match status" value="1"/>
</dbReference>
<name>A9VAK6_MONBE</name>
<dbReference type="AlphaFoldDB" id="A9VAK6"/>
<dbReference type="GeneID" id="5895046"/>
<accession>A9VAK6</accession>
<dbReference type="eggNOG" id="KOG2071">
    <property type="taxonomic scope" value="Eukaryota"/>
</dbReference>
<dbReference type="GO" id="GO:0000993">
    <property type="term" value="F:RNA polymerase II complex binding"/>
    <property type="evidence" value="ECO:0000318"/>
    <property type="project" value="GO_Central"/>
</dbReference>
<dbReference type="GO" id="GO:0005737">
    <property type="term" value="C:cytoplasm"/>
    <property type="evidence" value="ECO:0000318"/>
    <property type="project" value="GO_Central"/>
</dbReference>
<evidence type="ECO:0000313" key="3">
    <source>
        <dbReference type="EMBL" id="EDQ85339.1"/>
    </source>
</evidence>
<dbReference type="InParanoid" id="A9VAK6"/>
<proteinExistence type="predicted"/>
<dbReference type="KEGG" id="mbr:MONBRDRAFT_29259"/>
<dbReference type="SUPFAM" id="SSF48464">
    <property type="entry name" value="ENTH/VHS domain"/>
    <property type="match status" value="1"/>
</dbReference>
<dbReference type="SMART" id="SM00582">
    <property type="entry name" value="RPR"/>
    <property type="match status" value="1"/>
</dbReference>
<dbReference type="GO" id="GO:0003729">
    <property type="term" value="F:mRNA binding"/>
    <property type="evidence" value="ECO:0000318"/>
    <property type="project" value="GO_Central"/>
</dbReference>
<keyword evidence="4" id="KW-1185">Reference proteome</keyword>
<dbReference type="OMA" id="ARSDFAN"/>
<dbReference type="Pfam" id="PF23228">
    <property type="entry name" value="zf_PCFS4"/>
    <property type="match status" value="1"/>
</dbReference>
<organism evidence="3 4">
    <name type="scientific">Monosiga brevicollis</name>
    <name type="common">Choanoflagellate</name>
    <dbReference type="NCBI Taxonomy" id="81824"/>
    <lineage>
        <taxon>Eukaryota</taxon>
        <taxon>Choanoflagellata</taxon>
        <taxon>Craspedida</taxon>
        <taxon>Salpingoecidae</taxon>
        <taxon>Monosiga</taxon>
    </lineage>
</organism>
<feature type="region of interest" description="Disordered" evidence="1">
    <location>
        <begin position="201"/>
        <end position="254"/>
    </location>
</feature>
<sequence>MPNSVRAEYKHKLDQLISNRLDQIKLLTMLADDNRSEASTIVQAIAEKILRTPGANLQYLFLVDSICKNVGGEYIPLFNQQLVRLFQGVMGPVPRETGGAPKPKFAPPSVTPAAARPQVAAPAPTHPAAAAYHDPEGLRRAQQALHDAEDELRYNPALVMDHVRRSRLEDTARRLYHEIQSWPLAHEVAQAQPATSFAPAYHQSTADPRSNAAPADPRTAHVADPRRPPPVPPLSSLPAQTPPSQTSSAPKTPLSANSLLSKVLETGGLSLLLPGLQSANPAVNANASEPTASPDAIPWRNLAPMALNTRDIKQRTDDAYVAALYKQQPLQCTKCGKRFRKALGKALERHYDWHFMRSETRDAQKIISRGWMQTRADWLRTKAASVAELNREADPEPAPTVTASVDDVEASIQVLPAAEAQTCALCGDSFEKFYDDDEDMWAVRAVQTPKGPMHVHCFREAADVWRARISTIDLICFKHDCFLPLTFLCLSLAQQHALVSPPDSRRVSTSEEQPLSKRSKPMTNADADK</sequence>
<dbReference type="InterPro" id="IPR045154">
    <property type="entry name" value="PCF11-like"/>
</dbReference>
<dbReference type="GO" id="GO:0031124">
    <property type="term" value="P:mRNA 3'-end processing"/>
    <property type="evidence" value="ECO:0007669"/>
    <property type="project" value="InterPro"/>
</dbReference>
<dbReference type="Proteomes" id="UP000001357">
    <property type="component" value="Unassembled WGS sequence"/>
</dbReference>
<dbReference type="Pfam" id="PF04818">
    <property type="entry name" value="CID"/>
    <property type="match status" value="1"/>
</dbReference>
<dbReference type="GO" id="GO:0006369">
    <property type="term" value="P:termination of RNA polymerase II transcription"/>
    <property type="evidence" value="ECO:0000318"/>
    <property type="project" value="GO_Central"/>
</dbReference>
<evidence type="ECO:0000256" key="1">
    <source>
        <dbReference type="SAM" id="MobiDB-lite"/>
    </source>
</evidence>
<dbReference type="InterPro" id="IPR008942">
    <property type="entry name" value="ENTH_VHS"/>
</dbReference>
<evidence type="ECO:0000259" key="2">
    <source>
        <dbReference type="PROSITE" id="PS51391"/>
    </source>
</evidence>
<feature type="domain" description="CID" evidence="2">
    <location>
        <begin position="1"/>
        <end position="149"/>
    </location>
</feature>
<gene>
    <name evidence="3" type="ORF">MONBRDRAFT_29259</name>
</gene>
<dbReference type="Gene3D" id="1.25.40.90">
    <property type="match status" value="1"/>
</dbReference>
<protein>
    <recommendedName>
        <fullName evidence="2">CID domain-containing protein</fullName>
    </recommendedName>
</protein>
<dbReference type="InterPro" id="IPR057242">
    <property type="entry name" value="PCFS4-like"/>
</dbReference>
<evidence type="ECO:0000313" key="4">
    <source>
        <dbReference type="Proteomes" id="UP000001357"/>
    </source>
</evidence>